<dbReference type="Gene3D" id="3.10.180.10">
    <property type="entry name" value="2,3-Dihydroxybiphenyl 1,2-Dioxygenase, domain 1"/>
    <property type="match status" value="1"/>
</dbReference>
<dbReference type="Proteomes" id="UP000501058">
    <property type="component" value="Chromosome"/>
</dbReference>
<dbReference type="PANTHER" id="PTHR33990">
    <property type="entry name" value="PROTEIN YJDN-RELATED"/>
    <property type="match status" value="1"/>
</dbReference>
<dbReference type="InterPro" id="IPR029068">
    <property type="entry name" value="Glyas_Bleomycin-R_OHBP_Dase"/>
</dbReference>
<reference evidence="2 3" key="1">
    <citation type="submission" date="2020-03" db="EMBL/GenBank/DDBJ databases">
        <title>Propioniciclava sp. nov., isolated from Hydrophilus acuminatus.</title>
        <authorList>
            <person name="Hyun D.-W."/>
            <person name="Bae J.-W."/>
        </authorList>
    </citation>
    <scope>NUCLEOTIDE SEQUENCE [LARGE SCALE GENOMIC DNA]</scope>
    <source>
        <strain evidence="2 3">HDW11</strain>
    </source>
</reference>
<evidence type="ECO:0000313" key="2">
    <source>
        <dbReference type="EMBL" id="QIK72498.1"/>
    </source>
</evidence>
<dbReference type="InterPro" id="IPR028973">
    <property type="entry name" value="PhnB-like"/>
</dbReference>
<name>A0A6G7Y774_9ACTN</name>
<evidence type="ECO:0000313" key="3">
    <source>
        <dbReference type="Proteomes" id="UP000501058"/>
    </source>
</evidence>
<evidence type="ECO:0000259" key="1">
    <source>
        <dbReference type="Pfam" id="PF06983"/>
    </source>
</evidence>
<dbReference type="Pfam" id="PF06983">
    <property type="entry name" value="3-dmu-9_3-mt"/>
    <property type="match status" value="1"/>
</dbReference>
<dbReference type="PANTHER" id="PTHR33990:SF1">
    <property type="entry name" value="PROTEIN YJDN"/>
    <property type="match status" value="1"/>
</dbReference>
<dbReference type="AlphaFoldDB" id="A0A6G7Y774"/>
<sequence length="135" mass="14506">MSRLNPYLNFASTTREAMEFYRDVLGGELTIATFAQFGFGDSDGVMHAQLETPAGYTIMASDLPPGMEASPVGQNISISISGTESDELKGYWEGLSDGATIVMPLAKQAWGDEYGQLIDKFGIPWMVDIGGAPES</sequence>
<feature type="domain" description="PhnB-like" evidence="1">
    <location>
        <begin position="4"/>
        <end position="127"/>
    </location>
</feature>
<dbReference type="CDD" id="cd06588">
    <property type="entry name" value="PhnB_like"/>
    <property type="match status" value="1"/>
</dbReference>
<protein>
    <submittedName>
        <fullName evidence="2">VOC family protein</fullName>
    </submittedName>
</protein>
<dbReference type="RefSeq" id="WP_166233572.1">
    <property type="nucleotide sequence ID" value="NZ_CP049865.1"/>
</dbReference>
<dbReference type="SUPFAM" id="SSF54593">
    <property type="entry name" value="Glyoxalase/Bleomycin resistance protein/Dihydroxybiphenyl dioxygenase"/>
    <property type="match status" value="1"/>
</dbReference>
<dbReference type="EMBL" id="CP049865">
    <property type="protein sequence ID" value="QIK72498.1"/>
    <property type="molecule type" value="Genomic_DNA"/>
</dbReference>
<organism evidence="2 3">
    <name type="scientific">Propioniciclava coleopterorum</name>
    <dbReference type="NCBI Taxonomy" id="2714937"/>
    <lineage>
        <taxon>Bacteria</taxon>
        <taxon>Bacillati</taxon>
        <taxon>Actinomycetota</taxon>
        <taxon>Actinomycetes</taxon>
        <taxon>Propionibacteriales</taxon>
        <taxon>Propionibacteriaceae</taxon>
        <taxon>Propioniciclava</taxon>
    </lineage>
</organism>
<keyword evidence="3" id="KW-1185">Reference proteome</keyword>
<gene>
    <name evidence="2" type="ORF">G7070_09755</name>
</gene>
<proteinExistence type="predicted"/>
<accession>A0A6G7Y774</accession>
<dbReference type="KEGG" id="prv:G7070_09755"/>